<evidence type="ECO:0000313" key="1">
    <source>
        <dbReference type="EMBL" id="PWA88613.1"/>
    </source>
</evidence>
<protein>
    <recommendedName>
        <fullName evidence="3">RRM domain-containing protein</fullName>
    </recommendedName>
</protein>
<evidence type="ECO:0008006" key="3">
    <source>
        <dbReference type="Google" id="ProtNLM"/>
    </source>
</evidence>
<dbReference type="InterPro" id="IPR012677">
    <property type="entry name" value="Nucleotide-bd_a/b_plait_sf"/>
</dbReference>
<dbReference type="CDD" id="cd00590">
    <property type="entry name" value="RRM_SF"/>
    <property type="match status" value="1"/>
</dbReference>
<keyword evidence="2" id="KW-1185">Reference proteome</keyword>
<dbReference type="SUPFAM" id="SSF54928">
    <property type="entry name" value="RNA-binding domain, RBD"/>
    <property type="match status" value="1"/>
</dbReference>
<organism evidence="1 2">
    <name type="scientific">Artemisia annua</name>
    <name type="common">Sweet wormwood</name>
    <dbReference type="NCBI Taxonomy" id="35608"/>
    <lineage>
        <taxon>Eukaryota</taxon>
        <taxon>Viridiplantae</taxon>
        <taxon>Streptophyta</taxon>
        <taxon>Embryophyta</taxon>
        <taxon>Tracheophyta</taxon>
        <taxon>Spermatophyta</taxon>
        <taxon>Magnoliopsida</taxon>
        <taxon>eudicotyledons</taxon>
        <taxon>Gunneridae</taxon>
        <taxon>Pentapetalae</taxon>
        <taxon>asterids</taxon>
        <taxon>campanulids</taxon>
        <taxon>Asterales</taxon>
        <taxon>Asteraceae</taxon>
        <taxon>Asteroideae</taxon>
        <taxon>Anthemideae</taxon>
        <taxon>Artemisiinae</taxon>
        <taxon>Artemisia</taxon>
    </lineage>
</organism>
<sequence>MRKFRTKVNQPKIDSFMFFGYPENWEVKDLWSLFKRHGWVNDIYMVKWRLKNGERFGFVRFRGVSDVKLMEKRLGNINIGNMKLKVFIASDRRSKNVYQNERNKGYIEMTRQREVKPGAWRDERSYRDVLHRTKDVIAKPTAGMSGSTGSCSKVVGNGTTEDIAQEIVEIEVENGRIKYLKKCVIGEVGEVESLDLAKSRLEADGREVEDIKLLGNLDILIKFKNERTVENVLKNKSLDVHQWLSNARKWVAGFSPDRRLVWLNIMGVPDDQK</sequence>
<accession>A0A2U1PSA4</accession>
<dbReference type="OrthoDB" id="1436792at2759"/>
<comment type="caution">
    <text evidence="1">The sequence shown here is derived from an EMBL/GenBank/DDBJ whole genome shotgun (WGS) entry which is preliminary data.</text>
</comment>
<dbReference type="Proteomes" id="UP000245207">
    <property type="component" value="Unassembled WGS sequence"/>
</dbReference>
<dbReference type="EMBL" id="PKPP01000795">
    <property type="protein sequence ID" value="PWA88613.1"/>
    <property type="molecule type" value="Genomic_DNA"/>
</dbReference>
<dbReference type="InterPro" id="IPR035979">
    <property type="entry name" value="RBD_domain_sf"/>
</dbReference>
<name>A0A2U1PSA4_ARTAN</name>
<evidence type="ECO:0000313" key="2">
    <source>
        <dbReference type="Proteomes" id="UP000245207"/>
    </source>
</evidence>
<gene>
    <name evidence="1" type="ORF">CTI12_AA118510</name>
</gene>
<proteinExistence type="predicted"/>
<dbReference type="Gene3D" id="3.30.70.330">
    <property type="match status" value="1"/>
</dbReference>
<reference evidence="1 2" key="1">
    <citation type="journal article" date="2018" name="Mol. Plant">
        <title>The genome of Artemisia annua provides insight into the evolution of Asteraceae family and artemisinin biosynthesis.</title>
        <authorList>
            <person name="Shen Q."/>
            <person name="Zhang L."/>
            <person name="Liao Z."/>
            <person name="Wang S."/>
            <person name="Yan T."/>
            <person name="Shi P."/>
            <person name="Liu M."/>
            <person name="Fu X."/>
            <person name="Pan Q."/>
            <person name="Wang Y."/>
            <person name="Lv Z."/>
            <person name="Lu X."/>
            <person name="Zhang F."/>
            <person name="Jiang W."/>
            <person name="Ma Y."/>
            <person name="Chen M."/>
            <person name="Hao X."/>
            <person name="Li L."/>
            <person name="Tang Y."/>
            <person name="Lv G."/>
            <person name="Zhou Y."/>
            <person name="Sun X."/>
            <person name="Brodelius P.E."/>
            <person name="Rose J.K.C."/>
            <person name="Tang K."/>
        </authorList>
    </citation>
    <scope>NUCLEOTIDE SEQUENCE [LARGE SCALE GENOMIC DNA]</scope>
    <source>
        <strain evidence="2">cv. Huhao1</strain>
        <tissue evidence="1">Leaf</tissue>
    </source>
</reference>
<dbReference type="GO" id="GO:0003676">
    <property type="term" value="F:nucleic acid binding"/>
    <property type="evidence" value="ECO:0007669"/>
    <property type="project" value="InterPro"/>
</dbReference>
<dbReference type="AlphaFoldDB" id="A0A2U1PSA4"/>